<feature type="compositionally biased region" description="Pro residues" evidence="1">
    <location>
        <begin position="488"/>
        <end position="511"/>
    </location>
</feature>
<dbReference type="KEGG" id="msei:MSEDJ_13780"/>
<sequence>MTIPRPVEKDMDKMTTPPHAWPASDEDALSDRSTELKNLSNSVRPAGDSWLNSTTKIFDGKTWFGISASAAQGKVRRHVADMRILEGLLKAASDYFATSSEIVKAAKTDITGISNAAQAAIDEIRAMSFEDEQRRGSIIEDLIEAALKANTNVVSSAPNALISGMPYQSVFDKGGNPPNFEPFVTRAGTEATMSPAKAGGASSNLRSEAGGSEAPERPQEAKGPESASKETTTEQSTSTTQGSGSGNQTEADGTTVASPNQAPAQPVIQQVTSRSVGQDSVITPGGQSDGAGGAVPVPASGGPAAVGNPAAPPASPGPRASTPGSTPSMSGPGTTGTTGSSGSPGSPSSSSSSPGSQNTGASGLQDGRNQLGENGKDGSQTGAGAGGQAGAEVGHGAAVPGDLASAVDSANTIPASQQPISAAGAGPMQPLAHAPLPVDTAAAAAANASSHSGGASGGSGGGLGNLGGMGGGGGSGGGGGGGGGGTPSAPPPMSAPPMPLGAPATPTPAAPTAPGAGGAAANPASTTAPGGPNVNPASAGRIDQGAIGAAPIPVSTSRLERDAITSAAVGGGANRKSNNGNAALIMARRIAAALNIGVSDFGFYWVTGLTADGSIVVANSFGLAYIPEHVNLPRQVAMATADESIPPAERAKWATYPVLAIQGWARAHEQKLRAVIATEEQFASFDPGAAKVILRPDDIPESGRMEGRSRLEVIAPNAAAHLASVPAASLIDLLPPAPADTIAPADNSNALWFELIKPLMSTQPERAAVHLEAFVTYAEHAQEQALYRAHVAVDSEAQRAAIADWVYWQHLAVLMWEATGADANA</sequence>
<evidence type="ECO:0000313" key="3">
    <source>
        <dbReference type="Proteomes" id="UP000467193"/>
    </source>
</evidence>
<evidence type="ECO:0000256" key="1">
    <source>
        <dbReference type="SAM" id="MobiDB-lite"/>
    </source>
</evidence>
<feature type="compositionally biased region" description="Polar residues" evidence="1">
    <location>
        <begin position="357"/>
        <end position="372"/>
    </location>
</feature>
<feature type="compositionally biased region" description="Basic and acidic residues" evidence="1">
    <location>
        <begin position="214"/>
        <end position="232"/>
    </location>
</feature>
<dbReference type="Proteomes" id="UP000467193">
    <property type="component" value="Chromosome"/>
</dbReference>
<feature type="region of interest" description="Disordered" evidence="1">
    <location>
        <begin position="466"/>
        <end position="541"/>
    </location>
</feature>
<keyword evidence="3" id="KW-1185">Reference proteome</keyword>
<evidence type="ECO:0000313" key="2">
    <source>
        <dbReference type="EMBL" id="BBY27282.1"/>
    </source>
</evidence>
<feature type="compositionally biased region" description="Polar residues" evidence="1">
    <location>
        <begin position="251"/>
        <end position="281"/>
    </location>
</feature>
<proteinExistence type="predicted"/>
<evidence type="ECO:0008006" key="4">
    <source>
        <dbReference type="Google" id="ProtNLM"/>
    </source>
</evidence>
<feature type="compositionally biased region" description="Low complexity" evidence="1">
    <location>
        <begin position="512"/>
        <end position="532"/>
    </location>
</feature>
<accession>A0A7I7QLX9</accession>
<feature type="region of interest" description="Disordered" evidence="1">
    <location>
        <begin position="192"/>
        <end position="396"/>
    </location>
</feature>
<feature type="compositionally biased region" description="Gly residues" evidence="1">
    <location>
        <begin position="466"/>
        <end position="486"/>
    </location>
</feature>
<feature type="compositionally biased region" description="Low complexity" evidence="1">
    <location>
        <begin position="294"/>
        <end position="309"/>
    </location>
</feature>
<dbReference type="EMBL" id="AP022588">
    <property type="protein sequence ID" value="BBY27282.1"/>
    <property type="molecule type" value="Genomic_DNA"/>
</dbReference>
<organism evidence="2 3">
    <name type="scientific">Mycolicibacterium sediminis</name>
    <dbReference type="NCBI Taxonomy" id="1286180"/>
    <lineage>
        <taxon>Bacteria</taxon>
        <taxon>Bacillati</taxon>
        <taxon>Actinomycetota</taxon>
        <taxon>Actinomycetes</taxon>
        <taxon>Mycobacteriales</taxon>
        <taxon>Mycobacteriaceae</taxon>
        <taxon>Mycolicibacterium</taxon>
    </lineage>
</organism>
<feature type="region of interest" description="Disordered" evidence="1">
    <location>
        <begin position="1"/>
        <end position="33"/>
    </location>
</feature>
<protein>
    <recommendedName>
        <fullName evidence="4">ESX-1 secretion-associated protein EspK</fullName>
    </recommendedName>
</protein>
<feature type="compositionally biased region" description="Low complexity" evidence="1">
    <location>
        <begin position="233"/>
        <end position="250"/>
    </location>
</feature>
<gene>
    <name evidence="2" type="ORF">MSEDJ_13780</name>
</gene>
<name>A0A7I7QLX9_9MYCO</name>
<feature type="compositionally biased region" description="Low complexity" evidence="1">
    <location>
        <begin position="317"/>
        <end position="356"/>
    </location>
</feature>
<reference evidence="2 3" key="1">
    <citation type="journal article" date="2019" name="Emerg. Microbes Infect.">
        <title>Comprehensive subspecies identification of 175 nontuberculous mycobacteria species based on 7547 genomic profiles.</title>
        <authorList>
            <person name="Matsumoto Y."/>
            <person name="Kinjo T."/>
            <person name="Motooka D."/>
            <person name="Nabeya D."/>
            <person name="Jung N."/>
            <person name="Uechi K."/>
            <person name="Horii T."/>
            <person name="Iida T."/>
            <person name="Fujita J."/>
            <person name="Nakamura S."/>
        </authorList>
    </citation>
    <scope>NUCLEOTIDE SEQUENCE [LARGE SCALE GENOMIC DNA]</scope>
    <source>
        <strain evidence="2 3">JCM 17899</strain>
    </source>
</reference>
<dbReference type="AlphaFoldDB" id="A0A7I7QLX9"/>
<feature type="compositionally biased region" description="Basic and acidic residues" evidence="1">
    <location>
        <begin position="1"/>
        <end position="13"/>
    </location>
</feature>